<evidence type="ECO:0000256" key="1">
    <source>
        <dbReference type="SAM" id="MobiDB-lite"/>
    </source>
</evidence>
<gene>
    <name evidence="2" type="ORF">CORMATOL_02360</name>
</gene>
<proteinExistence type="predicted"/>
<accession>C0E5S8</accession>
<comment type="caution">
    <text evidence="2">The sequence shown here is derived from an EMBL/GenBank/DDBJ whole genome shotgun (WGS) entry which is preliminary data.</text>
</comment>
<dbReference type="EMBL" id="ACEB01000037">
    <property type="protein sequence ID" value="EEG26127.1"/>
    <property type="molecule type" value="Genomic_DNA"/>
</dbReference>
<organism evidence="2 3">
    <name type="scientific">Corynebacterium matruchotii ATCC 33806</name>
    <dbReference type="NCBI Taxonomy" id="566549"/>
    <lineage>
        <taxon>Bacteria</taxon>
        <taxon>Bacillati</taxon>
        <taxon>Actinomycetota</taxon>
        <taxon>Actinomycetes</taxon>
        <taxon>Mycobacteriales</taxon>
        <taxon>Corynebacteriaceae</taxon>
        <taxon>Corynebacterium</taxon>
    </lineage>
</organism>
<dbReference type="AlphaFoldDB" id="C0E5S8"/>
<feature type="region of interest" description="Disordered" evidence="1">
    <location>
        <begin position="217"/>
        <end position="241"/>
    </location>
</feature>
<protein>
    <submittedName>
        <fullName evidence="2">Uncharacterized protein</fullName>
    </submittedName>
</protein>
<reference evidence="2 3" key="1">
    <citation type="submission" date="2009-01" db="EMBL/GenBank/DDBJ databases">
        <authorList>
            <person name="Fulton L."/>
            <person name="Clifton S."/>
            <person name="Chinwalla A.T."/>
            <person name="Mitreva M."/>
            <person name="Sodergren E."/>
            <person name="Weinstock G."/>
            <person name="Clifton S."/>
            <person name="Dooling D.J."/>
            <person name="Fulton B."/>
            <person name="Minx P."/>
            <person name="Pepin K.H."/>
            <person name="Johnson M."/>
            <person name="Bhonagiri V."/>
            <person name="Nash W.E."/>
            <person name="Mardis E.R."/>
            <person name="Wilson R.K."/>
        </authorList>
    </citation>
    <scope>NUCLEOTIDE SEQUENCE [LARGE SCALE GENOMIC DNA]</scope>
    <source>
        <strain evidence="2 3">ATCC 33806</strain>
    </source>
</reference>
<dbReference type="Proteomes" id="UP000006247">
    <property type="component" value="Unassembled WGS sequence"/>
</dbReference>
<evidence type="ECO:0000313" key="2">
    <source>
        <dbReference type="EMBL" id="EEG26127.1"/>
    </source>
</evidence>
<dbReference type="HOGENOM" id="CLU_1169105_0_0_11"/>
<dbReference type="RefSeq" id="WP_005522432.1">
    <property type="nucleotide sequence ID" value="NZ_EQ973330.1"/>
</dbReference>
<feature type="compositionally biased region" description="Acidic residues" evidence="1">
    <location>
        <begin position="221"/>
        <end position="241"/>
    </location>
</feature>
<sequence length="241" mass="27546">MNYRELAANQRGFLLRSQPTEEEIQEARETGFLVEEGLEASSLHSEHIFRTQLSGHSPNDDSYWLWLLAFPTIPPAQRNPMPYMAGREALDIRGIGWTVNSGNPTYIITPPELMPYANIEEGVTDEFIVDDNIQPTDWSLVDDIPTENALPALRKYLLTNDDFEDAAFAVVSAYQYGCSWEELADVSEVCVGTWTDENGRKPQTGKEVLDHFLREGYEPADINEDSYDEEDDYDYDEDDDW</sequence>
<name>C0E5S8_9CORY</name>
<evidence type="ECO:0000313" key="3">
    <source>
        <dbReference type="Proteomes" id="UP000006247"/>
    </source>
</evidence>